<proteinExistence type="predicted"/>
<organism evidence="1 2">
    <name type="scientific">Cupriavidus malaysiensis</name>
    <dbReference type="NCBI Taxonomy" id="367825"/>
    <lineage>
        <taxon>Bacteria</taxon>
        <taxon>Pseudomonadati</taxon>
        <taxon>Pseudomonadota</taxon>
        <taxon>Betaproteobacteria</taxon>
        <taxon>Burkholderiales</taxon>
        <taxon>Burkholderiaceae</taxon>
        <taxon>Cupriavidus</taxon>
    </lineage>
</organism>
<name>A0ABM6EZX0_9BURK</name>
<sequence length="65" mass="7217">MALRWPDHPEFPLVMMPDRLPTIAAMPARFARQAGARARVEGMRATPASASYRISQPLDPARFPA</sequence>
<evidence type="ECO:0000313" key="1">
    <source>
        <dbReference type="EMBL" id="AOZ04473.1"/>
    </source>
</evidence>
<accession>A0ABM6EZX0</accession>
<reference evidence="1 2" key="1">
    <citation type="submission" date="2016-10" db="EMBL/GenBank/DDBJ databases">
        <title>Complete genome sequences of three Cupriavidus strains isolated from various Malaysian environments.</title>
        <authorList>
            <person name="Abdullah A.A.-A."/>
            <person name="Shafie N.A.H."/>
            <person name="Lau N.S."/>
        </authorList>
    </citation>
    <scope>NUCLEOTIDE SEQUENCE [LARGE SCALE GENOMIC DNA]</scope>
    <source>
        <strain evidence="1 2">USMAA1020</strain>
    </source>
</reference>
<gene>
    <name evidence="1" type="ORF">BKK80_00430</name>
</gene>
<evidence type="ECO:0000313" key="2">
    <source>
        <dbReference type="Proteomes" id="UP000177515"/>
    </source>
</evidence>
<protein>
    <submittedName>
        <fullName evidence="1">Uncharacterized protein</fullName>
    </submittedName>
</protein>
<keyword evidence="2" id="KW-1185">Reference proteome</keyword>
<dbReference type="EMBL" id="CP017754">
    <property type="protein sequence ID" value="AOZ04473.1"/>
    <property type="molecule type" value="Genomic_DNA"/>
</dbReference>
<dbReference type="Proteomes" id="UP000177515">
    <property type="component" value="Chromosome 1"/>
</dbReference>